<reference evidence="1 2" key="1">
    <citation type="submission" date="2019-05" db="EMBL/GenBank/DDBJ databases">
        <title>Another draft genome of Portunus trituberculatus and its Hox gene families provides insights of decapod evolution.</title>
        <authorList>
            <person name="Jeong J.-H."/>
            <person name="Song I."/>
            <person name="Kim S."/>
            <person name="Choi T."/>
            <person name="Kim D."/>
            <person name="Ryu S."/>
            <person name="Kim W."/>
        </authorList>
    </citation>
    <scope>NUCLEOTIDE SEQUENCE [LARGE SCALE GENOMIC DNA]</scope>
    <source>
        <tissue evidence="1">Muscle</tissue>
    </source>
</reference>
<evidence type="ECO:0000313" key="2">
    <source>
        <dbReference type="Proteomes" id="UP000324222"/>
    </source>
</evidence>
<dbReference type="AlphaFoldDB" id="A0A5B7KBT4"/>
<keyword evidence="2" id="KW-1185">Reference proteome</keyword>
<name>A0A5B7KBT4_PORTR</name>
<gene>
    <name evidence="1" type="ORF">E2C01_098022</name>
</gene>
<organism evidence="1 2">
    <name type="scientific">Portunus trituberculatus</name>
    <name type="common">Swimming crab</name>
    <name type="synonym">Neptunus trituberculatus</name>
    <dbReference type="NCBI Taxonomy" id="210409"/>
    <lineage>
        <taxon>Eukaryota</taxon>
        <taxon>Metazoa</taxon>
        <taxon>Ecdysozoa</taxon>
        <taxon>Arthropoda</taxon>
        <taxon>Crustacea</taxon>
        <taxon>Multicrustacea</taxon>
        <taxon>Malacostraca</taxon>
        <taxon>Eumalacostraca</taxon>
        <taxon>Eucarida</taxon>
        <taxon>Decapoda</taxon>
        <taxon>Pleocyemata</taxon>
        <taxon>Brachyura</taxon>
        <taxon>Eubrachyura</taxon>
        <taxon>Portunoidea</taxon>
        <taxon>Portunidae</taxon>
        <taxon>Portuninae</taxon>
        <taxon>Portunus</taxon>
    </lineage>
</organism>
<comment type="caution">
    <text evidence="1">The sequence shown here is derived from an EMBL/GenBank/DDBJ whole genome shotgun (WGS) entry which is preliminary data.</text>
</comment>
<evidence type="ECO:0000313" key="1">
    <source>
        <dbReference type="EMBL" id="MPD02439.1"/>
    </source>
</evidence>
<proteinExistence type="predicted"/>
<dbReference type="EMBL" id="VSRR010131432">
    <property type="protein sequence ID" value="MPD02439.1"/>
    <property type="molecule type" value="Genomic_DNA"/>
</dbReference>
<dbReference type="Proteomes" id="UP000324222">
    <property type="component" value="Unassembled WGS sequence"/>
</dbReference>
<accession>A0A5B7KBT4</accession>
<sequence length="41" mass="4903">MASFQSCMWWDSNLRMDVCPIPRSPPYALYQRLPNERKVSK</sequence>
<protein>
    <submittedName>
        <fullName evidence="1">Uncharacterized protein</fullName>
    </submittedName>
</protein>